<gene>
    <name evidence="2" type="ORF">BXZ70DRAFT_902206</name>
</gene>
<dbReference type="Gene3D" id="1.10.510.10">
    <property type="entry name" value="Transferase(Phosphotransferase) domain 1"/>
    <property type="match status" value="1"/>
</dbReference>
<feature type="non-terminal residue" evidence="2">
    <location>
        <position position="386"/>
    </location>
</feature>
<feature type="domain" description="Fungal-type protein kinase" evidence="1">
    <location>
        <begin position="13"/>
        <end position="211"/>
    </location>
</feature>
<proteinExistence type="predicted"/>
<dbReference type="EMBL" id="JAEVFJ010000062">
    <property type="protein sequence ID" value="KAH8077743.1"/>
    <property type="molecule type" value="Genomic_DNA"/>
</dbReference>
<sequence>PFDVKHDGDPFSDQDGETRSKYHTRIAEIIAEIFTRQHRILVYSVCVFHRHGYLMFWDRSGTVVTEPLVLTDIDGAAKLFRFLCIIGRMNNVQLGYDHTIQQVGNSNPDVVKMKAHRPLSEYHTIIDSPWPLYRVLVHTDGALDQRFIIGRHHSASQSVHGRGTQGFVAYDPMQDRMCFLKQAWRADRASGNPEYSTYKLLHEAEVKHVATPICGGDGAVSPTRTFAQKFFTTAQSPIGRILHRFVVEEVFRSLCDICSELCPAVTAHEDAWEKAGILYRDVSEANILIYEHTENNERKLKGVLTDWDMCKTKARLRIQTEQANRMGTWKFLSAKVLNLPEHTLRPPRPDDLESFIYVLLWMGCRYHTHDHSDEGNIFQAFLYEFF</sequence>
<dbReference type="SUPFAM" id="SSF56112">
    <property type="entry name" value="Protein kinase-like (PK-like)"/>
    <property type="match status" value="1"/>
</dbReference>
<dbReference type="PANTHER" id="PTHR38248">
    <property type="entry name" value="FUNK1 6"/>
    <property type="match status" value="1"/>
</dbReference>
<feature type="domain" description="Fungal-type protein kinase" evidence="1">
    <location>
        <begin position="251"/>
        <end position="362"/>
    </location>
</feature>
<dbReference type="PANTHER" id="PTHR38248:SF2">
    <property type="entry name" value="FUNK1 11"/>
    <property type="match status" value="1"/>
</dbReference>
<dbReference type="OrthoDB" id="5592585at2759"/>
<name>A0A8K0UE76_9AGAR</name>
<protein>
    <recommendedName>
        <fullName evidence="1">Fungal-type protein kinase domain-containing protein</fullName>
    </recommendedName>
</protein>
<comment type="caution">
    <text evidence="2">The sequence shown here is derived from an EMBL/GenBank/DDBJ whole genome shotgun (WGS) entry which is preliminary data.</text>
</comment>
<keyword evidence="3" id="KW-1185">Reference proteome</keyword>
<dbReference type="Pfam" id="PF17667">
    <property type="entry name" value="Pkinase_fungal"/>
    <property type="match status" value="2"/>
</dbReference>
<dbReference type="InterPro" id="IPR011009">
    <property type="entry name" value="Kinase-like_dom_sf"/>
</dbReference>
<dbReference type="AlphaFoldDB" id="A0A8K0UE76"/>
<dbReference type="InterPro" id="IPR040976">
    <property type="entry name" value="Pkinase_fungal"/>
</dbReference>
<reference evidence="2" key="1">
    <citation type="journal article" date="2021" name="New Phytol.">
        <title>Evolutionary innovations through gain and loss of genes in the ectomycorrhizal Boletales.</title>
        <authorList>
            <person name="Wu G."/>
            <person name="Miyauchi S."/>
            <person name="Morin E."/>
            <person name="Kuo A."/>
            <person name="Drula E."/>
            <person name="Varga T."/>
            <person name="Kohler A."/>
            <person name="Feng B."/>
            <person name="Cao Y."/>
            <person name="Lipzen A."/>
            <person name="Daum C."/>
            <person name="Hundley H."/>
            <person name="Pangilinan J."/>
            <person name="Johnson J."/>
            <person name="Barry K."/>
            <person name="LaButti K."/>
            <person name="Ng V."/>
            <person name="Ahrendt S."/>
            <person name="Min B."/>
            <person name="Choi I.G."/>
            <person name="Park H."/>
            <person name="Plett J.M."/>
            <person name="Magnuson J."/>
            <person name="Spatafora J.W."/>
            <person name="Nagy L.G."/>
            <person name="Henrissat B."/>
            <person name="Grigoriev I.V."/>
            <person name="Yang Z.L."/>
            <person name="Xu J."/>
            <person name="Martin F.M."/>
        </authorList>
    </citation>
    <scope>NUCLEOTIDE SEQUENCE</scope>
    <source>
        <strain evidence="2">KKN 215</strain>
    </source>
</reference>
<evidence type="ECO:0000313" key="3">
    <source>
        <dbReference type="Proteomes" id="UP000813824"/>
    </source>
</evidence>
<dbReference type="Proteomes" id="UP000813824">
    <property type="component" value="Unassembled WGS sequence"/>
</dbReference>
<organism evidence="2 3">
    <name type="scientific">Cristinia sonorae</name>
    <dbReference type="NCBI Taxonomy" id="1940300"/>
    <lineage>
        <taxon>Eukaryota</taxon>
        <taxon>Fungi</taxon>
        <taxon>Dikarya</taxon>
        <taxon>Basidiomycota</taxon>
        <taxon>Agaricomycotina</taxon>
        <taxon>Agaricomycetes</taxon>
        <taxon>Agaricomycetidae</taxon>
        <taxon>Agaricales</taxon>
        <taxon>Pleurotineae</taxon>
        <taxon>Stephanosporaceae</taxon>
        <taxon>Cristinia</taxon>
    </lineage>
</organism>
<evidence type="ECO:0000259" key="1">
    <source>
        <dbReference type="Pfam" id="PF17667"/>
    </source>
</evidence>
<accession>A0A8K0UE76</accession>
<evidence type="ECO:0000313" key="2">
    <source>
        <dbReference type="EMBL" id="KAH8077743.1"/>
    </source>
</evidence>